<dbReference type="InterPro" id="IPR011707">
    <property type="entry name" value="Cu-oxidase-like_N"/>
</dbReference>
<dbReference type="PANTHER" id="PTHR11709:SF518">
    <property type="entry name" value="MULTICOPPER OXIDASE"/>
    <property type="match status" value="1"/>
</dbReference>
<dbReference type="Gene3D" id="2.60.40.420">
    <property type="entry name" value="Cupredoxins - blue copper proteins"/>
    <property type="match status" value="3"/>
</dbReference>
<evidence type="ECO:0000256" key="1">
    <source>
        <dbReference type="ARBA" id="ARBA00022723"/>
    </source>
</evidence>
<dbReference type="EMBL" id="VITR01000005">
    <property type="protein sequence ID" value="TWB43486.1"/>
    <property type="molecule type" value="Genomic_DNA"/>
</dbReference>
<dbReference type="InterPro" id="IPR045087">
    <property type="entry name" value="Cu-oxidase_fam"/>
</dbReference>
<organism evidence="3 4">
    <name type="scientific">Nitrospirillum amazonense</name>
    <dbReference type="NCBI Taxonomy" id="28077"/>
    <lineage>
        <taxon>Bacteria</taxon>
        <taxon>Pseudomonadati</taxon>
        <taxon>Pseudomonadota</taxon>
        <taxon>Alphaproteobacteria</taxon>
        <taxon>Rhodospirillales</taxon>
        <taxon>Azospirillaceae</taxon>
        <taxon>Nitrospirillum</taxon>
    </lineage>
</organism>
<keyword evidence="4" id="KW-1185">Reference proteome</keyword>
<dbReference type="Pfam" id="PF07732">
    <property type="entry name" value="Cu-oxidase_3"/>
    <property type="match status" value="1"/>
</dbReference>
<feature type="domain" description="Plastocyanin-like" evidence="2">
    <location>
        <begin position="210"/>
        <end position="255"/>
    </location>
</feature>
<sequence length="705" mass="74137">MSGNIPRRDYAGWGSAMSILALLGRQAVTVGIVGGLMAALPAVAGELIQPAPMPMVDGVAHLEARPQIFTLPNGDGASVPVQVNAFVSFGDLRGPALKSAMAAPKRGPGPALPTNELLAGPTLRAHPGDTLDILFTNGLPFQVDQGDAAMFNAVPHGFDVLNLHTHGLHVSPQKDSDNVLLNLYPAGTPDSVLALCAQHAGGDTSLCHKGEFHYHIKIPDQHPAGTYWYHPHKHGAVALQLASGMSGALIIQDEKNGIDSLPAVRSATEKVMLLQSIEYGPSASTQAIPQQVTCKSVYPFASCDYAGGPKPPVNSPNAKLSVNGQLNPTVTMVAGEVQLWRVVNTTVGAVVPMCLVPQDKGDTAPSPAAYVLAADGAPVQRPLAPGEEDLPLRLGPPVSKPDGKGVINNELLFLAPGQRLDLMVKAPTKPGRYVLAQPALGKVVERLQRSKEPLERSPDMDTLCQPGPVPDTQRVMIVEVVAPPGSLGPVSTALPTQTALNRLYAPATLVKAQDRPTSPTQGVVFGFTSGTYAESAGGASVVNGRPFNGDGGPQRILTLGQTNLWGVMSAADTHMFHIHTNSFQVVRRGTVDYAFPIWRDTALINCAPAVGGTNCTFPGGLTNVDANTGFNYGEVVQFLSQALDYTGAIVMHCHNTSHEDNGMMELVEMVAPGKAPTILPHHHHEQAAEGYGVGEPRPTTGLAQH</sequence>
<name>A0A560HAW6_9PROT</name>
<dbReference type="PANTHER" id="PTHR11709">
    <property type="entry name" value="MULTI-COPPER OXIDASE"/>
    <property type="match status" value="1"/>
</dbReference>
<dbReference type="InterPro" id="IPR008972">
    <property type="entry name" value="Cupredoxin"/>
</dbReference>
<protein>
    <submittedName>
        <fullName evidence="3">FtsP/CotA-like multicopper oxidase with cupredoxin domain</fullName>
    </submittedName>
</protein>
<reference evidence="3 4" key="1">
    <citation type="submission" date="2019-06" db="EMBL/GenBank/DDBJ databases">
        <title>Genomic Encyclopedia of Type Strains, Phase IV (KMG-V): Genome sequencing to study the core and pangenomes of soil and plant-associated prokaryotes.</title>
        <authorList>
            <person name="Whitman W."/>
        </authorList>
    </citation>
    <scope>NUCLEOTIDE SEQUENCE [LARGE SCALE GENOMIC DNA]</scope>
    <source>
        <strain evidence="3 4">BR 11622</strain>
    </source>
</reference>
<gene>
    <name evidence="3" type="ORF">FBZ90_105299</name>
</gene>
<dbReference type="Proteomes" id="UP000315751">
    <property type="component" value="Unassembled WGS sequence"/>
</dbReference>
<accession>A0A560HAW6</accession>
<comment type="caution">
    <text evidence="3">The sequence shown here is derived from an EMBL/GenBank/DDBJ whole genome shotgun (WGS) entry which is preliminary data.</text>
</comment>
<dbReference type="CDD" id="cd13853">
    <property type="entry name" value="CuRO_1_Tth-MCO_like"/>
    <property type="match status" value="1"/>
</dbReference>
<dbReference type="AlphaFoldDB" id="A0A560HAW6"/>
<evidence type="ECO:0000313" key="4">
    <source>
        <dbReference type="Proteomes" id="UP000315751"/>
    </source>
</evidence>
<keyword evidence="1" id="KW-0479">Metal-binding</keyword>
<dbReference type="GO" id="GO:0005507">
    <property type="term" value="F:copper ion binding"/>
    <property type="evidence" value="ECO:0007669"/>
    <property type="project" value="InterPro"/>
</dbReference>
<proteinExistence type="predicted"/>
<dbReference type="PROSITE" id="PS00080">
    <property type="entry name" value="MULTICOPPER_OXIDASE2"/>
    <property type="match status" value="1"/>
</dbReference>
<evidence type="ECO:0000313" key="3">
    <source>
        <dbReference type="EMBL" id="TWB43486.1"/>
    </source>
</evidence>
<dbReference type="GO" id="GO:0016491">
    <property type="term" value="F:oxidoreductase activity"/>
    <property type="evidence" value="ECO:0007669"/>
    <property type="project" value="TreeGrafter"/>
</dbReference>
<dbReference type="SUPFAM" id="SSF49503">
    <property type="entry name" value="Cupredoxins"/>
    <property type="match status" value="3"/>
</dbReference>
<dbReference type="InterPro" id="IPR002355">
    <property type="entry name" value="Cu_oxidase_Cu_BS"/>
</dbReference>
<evidence type="ECO:0000259" key="2">
    <source>
        <dbReference type="Pfam" id="PF07732"/>
    </source>
</evidence>
<dbReference type="OrthoDB" id="9757546at2"/>